<dbReference type="GO" id="GO:0005737">
    <property type="term" value="C:cytoplasm"/>
    <property type="evidence" value="ECO:0007669"/>
    <property type="project" value="UniProtKB-SubCell"/>
</dbReference>
<evidence type="ECO:0000256" key="5">
    <source>
        <dbReference type="ARBA" id="ARBA00022552"/>
    </source>
</evidence>
<feature type="binding site" evidence="13">
    <location>
        <position position="333"/>
    </location>
    <ligand>
        <name>S-adenosyl-L-methionine</name>
        <dbReference type="ChEBI" id="CHEBI:59789"/>
    </ligand>
</feature>
<dbReference type="OrthoDB" id="9810297at2"/>
<dbReference type="InterPro" id="IPR029063">
    <property type="entry name" value="SAM-dependent_MTases_sf"/>
</dbReference>
<evidence type="ECO:0000256" key="3">
    <source>
        <dbReference type="ARBA" id="ARBA00012140"/>
    </source>
</evidence>
<dbReference type="Pfam" id="PF01189">
    <property type="entry name" value="Methyltr_RsmB-F"/>
    <property type="match status" value="1"/>
</dbReference>
<evidence type="ECO:0000256" key="7">
    <source>
        <dbReference type="ARBA" id="ARBA00022679"/>
    </source>
</evidence>
<evidence type="ECO:0000256" key="11">
    <source>
        <dbReference type="ARBA" id="ARBA00031088"/>
    </source>
</evidence>
<evidence type="ECO:0000256" key="13">
    <source>
        <dbReference type="PROSITE-ProRule" id="PRU01023"/>
    </source>
</evidence>
<dbReference type="PRINTS" id="PR02008">
    <property type="entry name" value="RCMTFAMILY"/>
</dbReference>
<dbReference type="InterPro" id="IPR023267">
    <property type="entry name" value="RCMT"/>
</dbReference>
<protein>
    <recommendedName>
        <fullName evidence="3">16S rRNA (cytosine(967)-C(5))-methyltransferase</fullName>
        <ecNumber evidence="3">2.1.1.176</ecNumber>
    </recommendedName>
    <alternativeName>
        <fullName evidence="10">16S rRNA m5C967 methyltransferase</fullName>
    </alternativeName>
    <alternativeName>
        <fullName evidence="11">rRNA (cytosine-C(5)-)-methyltransferase RsmB</fullName>
    </alternativeName>
</protein>
<feature type="domain" description="SAM-dependent MTase RsmB/NOP-type" evidence="14">
    <location>
        <begin position="174"/>
        <end position="450"/>
    </location>
</feature>
<dbReference type="Pfam" id="PF22458">
    <property type="entry name" value="RsmF-B_ferredox"/>
    <property type="match status" value="1"/>
</dbReference>
<dbReference type="Gene3D" id="3.40.50.150">
    <property type="entry name" value="Vaccinia Virus protein VP39"/>
    <property type="match status" value="1"/>
</dbReference>
<name>A0A1M6KL46_9FIRM</name>
<dbReference type="SUPFAM" id="SSF53335">
    <property type="entry name" value="S-adenosyl-L-methionine-dependent methyltransferases"/>
    <property type="match status" value="1"/>
</dbReference>
<dbReference type="InterPro" id="IPR054728">
    <property type="entry name" value="RsmB-like_ferredoxin"/>
</dbReference>
<dbReference type="InterPro" id="IPR049560">
    <property type="entry name" value="MeTrfase_RsmB-F_NOP2_cat"/>
</dbReference>
<evidence type="ECO:0000256" key="8">
    <source>
        <dbReference type="ARBA" id="ARBA00022691"/>
    </source>
</evidence>
<dbReference type="PANTHER" id="PTHR22807:SF53">
    <property type="entry name" value="RIBOSOMAL RNA SMALL SUBUNIT METHYLTRANSFERASE B-RELATED"/>
    <property type="match status" value="1"/>
</dbReference>
<dbReference type="CDD" id="cd02440">
    <property type="entry name" value="AdoMet_MTases"/>
    <property type="match status" value="1"/>
</dbReference>
<comment type="catalytic activity">
    <reaction evidence="12">
        <text>cytidine(967) in 16S rRNA + S-adenosyl-L-methionine = 5-methylcytidine(967) in 16S rRNA + S-adenosyl-L-homocysteine + H(+)</text>
        <dbReference type="Rhea" id="RHEA:42748"/>
        <dbReference type="Rhea" id="RHEA-COMP:10219"/>
        <dbReference type="Rhea" id="RHEA-COMP:10220"/>
        <dbReference type="ChEBI" id="CHEBI:15378"/>
        <dbReference type="ChEBI" id="CHEBI:57856"/>
        <dbReference type="ChEBI" id="CHEBI:59789"/>
        <dbReference type="ChEBI" id="CHEBI:74483"/>
        <dbReference type="ChEBI" id="CHEBI:82748"/>
        <dbReference type="EC" id="2.1.1.176"/>
    </reaction>
</comment>
<accession>A0A1M6KL46</accession>
<keyword evidence="7 13" id="KW-0808">Transferase</keyword>
<keyword evidence="6 13" id="KW-0489">Methyltransferase</keyword>
<dbReference type="Pfam" id="PF01029">
    <property type="entry name" value="NusB"/>
    <property type="match status" value="1"/>
</dbReference>
<evidence type="ECO:0000313" key="16">
    <source>
        <dbReference type="Proteomes" id="UP000184301"/>
    </source>
</evidence>
<dbReference type="GO" id="GO:0008649">
    <property type="term" value="F:rRNA methyltransferase activity"/>
    <property type="evidence" value="ECO:0007669"/>
    <property type="project" value="InterPro"/>
</dbReference>
<dbReference type="GO" id="GO:0003723">
    <property type="term" value="F:RNA binding"/>
    <property type="evidence" value="ECO:0007669"/>
    <property type="project" value="UniProtKB-UniRule"/>
</dbReference>
<comment type="subcellular location">
    <subcellularLocation>
        <location evidence="2">Cytoplasm</location>
    </subcellularLocation>
</comment>
<dbReference type="PANTHER" id="PTHR22807">
    <property type="entry name" value="NOP2 YEAST -RELATED NOL1/NOP2/FMU SUN DOMAIN-CONTAINING"/>
    <property type="match status" value="1"/>
</dbReference>
<dbReference type="Gene3D" id="1.10.940.10">
    <property type="entry name" value="NusB-like"/>
    <property type="match status" value="1"/>
</dbReference>
<keyword evidence="8 13" id="KW-0949">S-adenosyl-L-methionine</keyword>
<feature type="active site" description="Nucleophile" evidence="13">
    <location>
        <position position="386"/>
    </location>
</feature>
<dbReference type="EC" id="2.1.1.176" evidence="3"/>
<organism evidence="15 16">
    <name type="scientific">Hespellia stercorisuis DSM 15480</name>
    <dbReference type="NCBI Taxonomy" id="1121950"/>
    <lineage>
        <taxon>Bacteria</taxon>
        <taxon>Bacillati</taxon>
        <taxon>Bacillota</taxon>
        <taxon>Clostridia</taxon>
        <taxon>Lachnospirales</taxon>
        <taxon>Lachnospiraceae</taxon>
        <taxon>Hespellia</taxon>
    </lineage>
</organism>
<feature type="binding site" evidence="13">
    <location>
        <position position="315"/>
    </location>
    <ligand>
        <name>S-adenosyl-L-methionine</name>
        <dbReference type="ChEBI" id="CHEBI:59789"/>
    </ligand>
</feature>
<dbReference type="SUPFAM" id="SSF48013">
    <property type="entry name" value="NusB-like"/>
    <property type="match status" value="1"/>
</dbReference>
<reference evidence="15 16" key="1">
    <citation type="submission" date="2016-11" db="EMBL/GenBank/DDBJ databases">
        <authorList>
            <person name="Jaros S."/>
            <person name="Januszkiewicz K."/>
            <person name="Wedrychowicz H."/>
        </authorList>
    </citation>
    <scope>NUCLEOTIDE SEQUENCE [LARGE SCALE GENOMIC DNA]</scope>
    <source>
        <strain evidence="15 16">DSM 15480</strain>
    </source>
</reference>
<feature type="binding site" evidence="13">
    <location>
        <position position="288"/>
    </location>
    <ligand>
        <name>S-adenosyl-L-methionine</name>
        <dbReference type="ChEBI" id="CHEBI:59789"/>
    </ligand>
</feature>
<evidence type="ECO:0000256" key="6">
    <source>
        <dbReference type="ARBA" id="ARBA00022603"/>
    </source>
</evidence>
<comment type="similarity">
    <text evidence="13">Belongs to the class I-like SAM-binding methyltransferase superfamily. RsmB/NOP family.</text>
</comment>
<dbReference type="AlphaFoldDB" id="A0A1M6KL46"/>
<keyword evidence="16" id="KW-1185">Reference proteome</keyword>
<evidence type="ECO:0000256" key="9">
    <source>
        <dbReference type="ARBA" id="ARBA00022884"/>
    </source>
</evidence>
<sequence length="458" mass="51939">MTKSISERELVLGILMEITRENTYSHIALRNVLDKYQYLDKKERAFITRVTEGTLEHMIEIDYIINLFSKVKVNKMKPVIRNIIRSAVYQLKYMDSVPNSAVCNEAVKLAVKKGFGSLRGFVNGVLRNIARNLDTIQYPDRSDLVSCLSVQYSMPEWILKKWLAVFDEETVENMLADFQKDKPITIRCNLHRISVEELQRKLQEEGAKAVAHPYLPYALSLSDYDYLRDLQSFRDGDFTVQDVSSMLVTEIADPQKGARVIDVCAAPGGKSIHMADRLEGSGHVEARDLTDYKVELIRENIARTAVTNVEARVWDATVTEEQSRGQADVVVADLPCSGLGVLGKKTDLKYKMSEETSEELVHLQRKILSVVQEYVKPGGTLIYSTCTINPMENQENVRWFLEQYPKFRLADIRDQLCEPLKNSVTEKGMLQLLPGVHESDGFFIAKLTARKNASVSSS</sequence>
<evidence type="ECO:0000256" key="2">
    <source>
        <dbReference type="ARBA" id="ARBA00004496"/>
    </source>
</evidence>
<evidence type="ECO:0000256" key="1">
    <source>
        <dbReference type="ARBA" id="ARBA00002724"/>
    </source>
</evidence>
<dbReference type="Proteomes" id="UP000184301">
    <property type="component" value="Unassembled WGS sequence"/>
</dbReference>
<evidence type="ECO:0000256" key="12">
    <source>
        <dbReference type="ARBA" id="ARBA00047283"/>
    </source>
</evidence>
<evidence type="ECO:0000313" key="15">
    <source>
        <dbReference type="EMBL" id="SHJ59580.1"/>
    </source>
</evidence>
<dbReference type="InterPro" id="IPR035926">
    <property type="entry name" value="NusB-like_sf"/>
</dbReference>
<keyword evidence="5" id="KW-0698">rRNA processing</keyword>
<evidence type="ECO:0000256" key="4">
    <source>
        <dbReference type="ARBA" id="ARBA00022490"/>
    </source>
</evidence>
<dbReference type="NCBIfam" id="TIGR00563">
    <property type="entry name" value="rsmB"/>
    <property type="match status" value="1"/>
</dbReference>
<dbReference type="NCBIfam" id="NF011494">
    <property type="entry name" value="PRK14902.1"/>
    <property type="match status" value="1"/>
</dbReference>
<proteinExistence type="inferred from homology"/>
<gene>
    <name evidence="15" type="ORF">SAMN02745243_00939</name>
</gene>
<keyword evidence="4" id="KW-0963">Cytoplasm</keyword>
<comment type="function">
    <text evidence="1">Specifically methylates the cytosine at position 967 (m5C967) of 16S rRNA.</text>
</comment>
<dbReference type="InterPro" id="IPR001678">
    <property type="entry name" value="MeTrfase_RsmB-F_NOP2_dom"/>
</dbReference>
<dbReference type="RefSeq" id="WP_073106051.1">
    <property type="nucleotide sequence ID" value="NZ_FQZY01000012.1"/>
</dbReference>
<dbReference type="GO" id="GO:0006355">
    <property type="term" value="P:regulation of DNA-templated transcription"/>
    <property type="evidence" value="ECO:0007669"/>
    <property type="project" value="InterPro"/>
</dbReference>
<dbReference type="STRING" id="1121950.SAMN02745243_00939"/>
<feature type="binding site" evidence="13">
    <location>
        <begin position="264"/>
        <end position="270"/>
    </location>
    <ligand>
        <name>S-adenosyl-L-methionine</name>
        <dbReference type="ChEBI" id="CHEBI:59789"/>
    </ligand>
</feature>
<evidence type="ECO:0000259" key="14">
    <source>
        <dbReference type="PROSITE" id="PS51686"/>
    </source>
</evidence>
<dbReference type="InterPro" id="IPR006027">
    <property type="entry name" value="NusB_RsmB_TIM44"/>
</dbReference>
<evidence type="ECO:0000256" key="10">
    <source>
        <dbReference type="ARBA" id="ARBA00030399"/>
    </source>
</evidence>
<dbReference type="EMBL" id="FQZY01000012">
    <property type="protein sequence ID" value="SHJ59580.1"/>
    <property type="molecule type" value="Genomic_DNA"/>
</dbReference>
<keyword evidence="9 13" id="KW-0694">RNA-binding</keyword>
<dbReference type="PROSITE" id="PS51686">
    <property type="entry name" value="SAM_MT_RSMB_NOP"/>
    <property type="match status" value="1"/>
</dbReference>
<dbReference type="InterPro" id="IPR004573">
    <property type="entry name" value="rRNA_ssu_MeTfrase_B"/>
</dbReference>